<dbReference type="SMART" id="SM00636">
    <property type="entry name" value="Glyco_18"/>
    <property type="match status" value="1"/>
</dbReference>
<name>A0A833RD81_9HYME</name>
<dbReference type="GO" id="GO:0005576">
    <property type="term" value="C:extracellular region"/>
    <property type="evidence" value="ECO:0007669"/>
    <property type="project" value="UniProtKB-SubCell"/>
</dbReference>
<comment type="subcellular location">
    <subcellularLocation>
        <location evidence="1">Lysosome</location>
    </subcellularLocation>
    <subcellularLocation>
        <location evidence="2">Secreted</location>
    </subcellularLocation>
</comment>
<dbReference type="InterPro" id="IPR001223">
    <property type="entry name" value="Glyco_hydro18_cat"/>
</dbReference>
<evidence type="ECO:0000313" key="10">
    <source>
        <dbReference type="EMBL" id="KAF3426739.1"/>
    </source>
</evidence>
<evidence type="ECO:0000256" key="2">
    <source>
        <dbReference type="ARBA" id="ARBA00004613"/>
    </source>
</evidence>
<dbReference type="GO" id="GO:0008061">
    <property type="term" value="F:chitin binding"/>
    <property type="evidence" value="ECO:0007669"/>
    <property type="project" value="InterPro"/>
</dbReference>
<evidence type="ECO:0000313" key="11">
    <source>
        <dbReference type="Proteomes" id="UP000655588"/>
    </source>
</evidence>
<dbReference type="InterPro" id="IPR029070">
    <property type="entry name" value="Chitinase_insertion_sf"/>
</dbReference>
<accession>A0A833RD81</accession>
<keyword evidence="5 8" id="KW-0732">Signal</keyword>
<dbReference type="InterPro" id="IPR017853">
    <property type="entry name" value="GH"/>
</dbReference>
<organism evidence="10 11">
    <name type="scientific">Frieseomelitta varia</name>
    <dbReference type="NCBI Taxonomy" id="561572"/>
    <lineage>
        <taxon>Eukaryota</taxon>
        <taxon>Metazoa</taxon>
        <taxon>Ecdysozoa</taxon>
        <taxon>Arthropoda</taxon>
        <taxon>Hexapoda</taxon>
        <taxon>Insecta</taxon>
        <taxon>Pterygota</taxon>
        <taxon>Neoptera</taxon>
        <taxon>Endopterygota</taxon>
        <taxon>Hymenoptera</taxon>
        <taxon>Apocrita</taxon>
        <taxon>Aculeata</taxon>
        <taxon>Apoidea</taxon>
        <taxon>Anthophila</taxon>
        <taxon>Apidae</taxon>
        <taxon>Frieseomelitta</taxon>
    </lineage>
</organism>
<dbReference type="InterPro" id="IPR011583">
    <property type="entry name" value="Chitinase_II/V-like_cat"/>
</dbReference>
<evidence type="ECO:0000256" key="1">
    <source>
        <dbReference type="ARBA" id="ARBA00004371"/>
    </source>
</evidence>
<dbReference type="PANTHER" id="PTHR46066">
    <property type="entry name" value="CHITINASE DOMAIN-CONTAINING PROTEIN 1 FAMILY MEMBER"/>
    <property type="match status" value="1"/>
</dbReference>
<feature type="chain" id="PRO_5032670466" description="Chitinase domain-containing protein 1" evidence="8">
    <location>
        <begin position="20"/>
        <end position="402"/>
    </location>
</feature>
<dbReference type="GO" id="GO:0005764">
    <property type="term" value="C:lysosome"/>
    <property type="evidence" value="ECO:0007669"/>
    <property type="project" value="UniProtKB-SubCell"/>
</dbReference>
<dbReference type="Gene3D" id="3.20.20.80">
    <property type="entry name" value="Glycosidases"/>
    <property type="match status" value="1"/>
</dbReference>
<dbReference type="Proteomes" id="UP000655588">
    <property type="component" value="Unassembled WGS sequence"/>
</dbReference>
<dbReference type="GO" id="GO:0070492">
    <property type="term" value="F:oligosaccharide binding"/>
    <property type="evidence" value="ECO:0007669"/>
    <property type="project" value="TreeGrafter"/>
</dbReference>
<evidence type="ECO:0000256" key="6">
    <source>
        <dbReference type="ARBA" id="ARBA00023228"/>
    </source>
</evidence>
<dbReference type="CDD" id="cd02876">
    <property type="entry name" value="GH18_SI-CLP"/>
    <property type="match status" value="1"/>
</dbReference>
<dbReference type="PROSITE" id="PS51910">
    <property type="entry name" value="GH18_2"/>
    <property type="match status" value="1"/>
</dbReference>
<keyword evidence="4" id="KW-0964">Secreted</keyword>
<dbReference type="FunFam" id="3.10.50.10:FF:000002">
    <property type="entry name" value="Chitinase domain-containing protein 1"/>
    <property type="match status" value="1"/>
</dbReference>
<evidence type="ECO:0000256" key="3">
    <source>
        <dbReference type="ARBA" id="ARBA00009336"/>
    </source>
</evidence>
<feature type="domain" description="GH18" evidence="9">
    <location>
        <begin position="80"/>
        <end position="402"/>
    </location>
</feature>
<comment type="caution">
    <text evidence="10">The sequence shown here is derived from an EMBL/GenBank/DDBJ whole genome shotgun (WGS) entry which is preliminary data.</text>
</comment>
<dbReference type="GO" id="GO:0012505">
    <property type="term" value="C:endomembrane system"/>
    <property type="evidence" value="ECO:0007669"/>
    <property type="project" value="TreeGrafter"/>
</dbReference>
<comment type="similarity">
    <text evidence="3">Belongs to the glycosyl hydrolase 18 family.</text>
</comment>
<evidence type="ECO:0000256" key="7">
    <source>
        <dbReference type="ARBA" id="ARBA00040976"/>
    </source>
</evidence>
<feature type="signal peptide" evidence="8">
    <location>
        <begin position="1"/>
        <end position="19"/>
    </location>
</feature>
<sequence length="402" mass="45887">MNICILIISALLFIQLSECTLSPPKDRNNKKTKGKIEIKKGPVEQDVFSRMLVVKNPKTHDIIRESRFYFFNTTRKRFTGDVLGYITPVNLLLFMIHWNSNGLEISKIFHGKFTMVSPVWLAFPESNASTYKLSTHDVQKKWLKEMRTANNENHSVKILPRVLFEHWSINDIVGLYDDTDKQIALISALVDTAKNFHFDGYVLEIWNQFVLTGVDTQIVVSLIQLIAQQLKNNNLDIILAVPPSRGPNVQLFNRDQFDQLSSYIKAFSLMTYDYSSIQRPGPNSPLDWAKECVELLVPEKSPKRAQILLGLNFYGYNYTPEGGGAILGSDYLKILESFKGKIQWDDNSKEHFFESKSSGGSGIVFYPTLYSILHRLDLAAELGTGISIWELGQGLHYFYDLL</sequence>
<protein>
    <recommendedName>
        <fullName evidence="7">Chitinase domain-containing protein 1</fullName>
    </recommendedName>
</protein>
<keyword evidence="6" id="KW-0458">Lysosome</keyword>
<dbReference type="EMBL" id="WNWW01000291">
    <property type="protein sequence ID" value="KAF3426739.1"/>
    <property type="molecule type" value="Genomic_DNA"/>
</dbReference>
<evidence type="ECO:0000256" key="5">
    <source>
        <dbReference type="ARBA" id="ARBA00022729"/>
    </source>
</evidence>
<evidence type="ECO:0000256" key="4">
    <source>
        <dbReference type="ARBA" id="ARBA00022525"/>
    </source>
</evidence>
<reference evidence="10" key="1">
    <citation type="submission" date="2019-11" db="EMBL/GenBank/DDBJ databases">
        <title>The nuclear and mitochondrial genomes of Frieseomelitta varia - a highly eusocial stingless bee (Meliponini) with a permanently sterile worker caste.</title>
        <authorList>
            <person name="Freitas F.C.P."/>
            <person name="Lourenco A.P."/>
            <person name="Nunes F.M.F."/>
            <person name="Paschoal A.R."/>
            <person name="Abreu F.C.P."/>
            <person name="Barbin F.O."/>
            <person name="Bataglia L."/>
            <person name="Cardoso-Junior C.A.M."/>
            <person name="Cervoni M.S."/>
            <person name="Silva S.R."/>
            <person name="Dalarmi F."/>
            <person name="Del Lama M.A."/>
            <person name="Depintor T.S."/>
            <person name="Ferreira K.M."/>
            <person name="Goria P.S."/>
            <person name="Jaskot M.C."/>
            <person name="Lago D.C."/>
            <person name="Luna-Lucena D."/>
            <person name="Moda L.M."/>
            <person name="Nascimento L."/>
            <person name="Pedrino M."/>
            <person name="Rabico F.O."/>
            <person name="Sanches F.C."/>
            <person name="Santos D.E."/>
            <person name="Santos C.G."/>
            <person name="Vieira J."/>
            <person name="Lopes T.F."/>
            <person name="Barchuk A.R."/>
            <person name="Hartfelder K."/>
            <person name="Simoes Z.L.P."/>
            <person name="Bitondi M.M.G."/>
            <person name="Pinheiro D.G."/>
        </authorList>
    </citation>
    <scope>NUCLEOTIDE SEQUENCE</scope>
    <source>
        <strain evidence="10">USP_RPSP 00005682</strain>
        <tissue evidence="10">Whole individual</tissue>
    </source>
</reference>
<proteinExistence type="inferred from homology"/>
<evidence type="ECO:0000256" key="8">
    <source>
        <dbReference type="SAM" id="SignalP"/>
    </source>
</evidence>
<dbReference type="GO" id="GO:0005975">
    <property type="term" value="P:carbohydrate metabolic process"/>
    <property type="evidence" value="ECO:0007669"/>
    <property type="project" value="InterPro"/>
</dbReference>
<dbReference type="Gene3D" id="3.10.50.10">
    <property type="match status" value="1"/>
</dbReference>
<dbReference type="PANTHER" id="PTHR46066:SF2">
    <property type="entry name" value="CHITINASE DOMAIN-CONTAINING PROTEIN 1"/>
    <property type="match status" value="1"/>
</dbReference>
<gene>
    <name evidence="10" type="ORF">E2986_00915</name>
</gene>
<keyword evidence="11" id="KW-1185">Reference proteome</keyword>
<dbReference type="AlphaFoldDB" id="A0A833RD81"/>
<dbReference type="SUPFAM" id="SSF51445">
    <property type="entry name" value="(Trans)glycosidases"/>
    <property type="match status" value="1"/>
</dbReference>
<dbReference type="Pfam" id="PF00704">
    <property type="entry name" value="Glyco_hydro_18"/>
    <property type="match status" value="1"/>
</dbReference>
<evidence type="ECO:0000259" key="9">
    <source>
        <dbReference type="PROSITE" id="PS51910"/>
    </source>
</evidence>